<accession>A0A173RFD9</accession>
<organism evidence="2 4">
    <name type="scientific">Eubacterium ramulus</name>
    <dbReference type="NCBI Taxonomy" id="39490"/>
    <lineage>
        <taxon>Bacteria</taxon>
        <taxon>Bacillati</taxon>
        <taxon>Bacillota</taxon>
        <taxon>Clostridia</taxon>
        <taxon>Eubacteriales</taxon>
        <taxon>Eubacteriaceae</taxon>
        <taxon>Eubacterium</taxon>
    </lineage>
</organism>
<reference evidence="3 5" key="2">
    <citation type="journal article" date="2019" name="Nat. Med.">
        <title>A library of human gut bacterial isolates paired with longitudinal multiomics data enables mechanistic microbiome research.</title>
        <authorList>
            <person name="Poyet M."/>
            <person name="Groussin M."/>
            <person name="Gibbons S.M."/>
            <person name="Avila-Pacheco J."/>
            <person name="Jiang X."/>
            <person name="Kearney S.M."/>
            <person name="Perrotta A.R."/>
            <person name="Berdy B."/>
            <person name="Zhao S."/>
            <person name="Lieberman T.D."/>
            <person name="Swanson P.K."/>
            <person name="Smith M."/>
            <person name="Roesemann S."/>
            <person name="Alexander J.E."/>
            <person name="Rich S.A."/>
            <person name="Livny J."/>
            <person name="Vlamakis H."/>
            <person name="Clish C."/>
            <person name="Bullock K."/>
            <person name="Deik A."/>
            <person name="Scott J."/>
            <person name="Pierce K.A."/>
            <person name="Xavier R.J."/>
            <person name="Alm E.J."/>
        </authorList>
    </citation>
    <scope>NUCLEOTIDE SEQUENCE [LARGE SCALE GENOMIC DNA]</scope>
    <source>
        <strain evidence="3 5">BIOML-A3</strain>
    </source>
</reference>
<evidence type="ECO:0000313" key="5">
    <source>
        <dbReference type="Proteomes" id="UP000431304"/>
    </source>
</evidence>
<dbReference type="AlphaFoldDB" id="A0A173RFD9"/>
<dbReference type="Pfam" id="PF01248">
    <property type="entry name" value="Ribosomal_L7Ae"/>
    <property type="match status" value="1"/>
</dbReference>
<proteinExistence type="predicted"/>
<evidence type="ECO:0000313" key="3">
    <source>
        <dbReference type="EMBL" id="MSD15606.1"/>
    </source>
</evidence>
<evidence type="ECO:0000259" key="1">
    <source>
        <dbReference type="Pfam" id="PF01248"/>
    </source>
</evidence>
<dbReference type="OrthoDB" id="9794863at2"/>
<dbReference type="Proteomes" id="UP000431304">
    <property type="component" value="Unassembled WGS sequence"/>
</dbReference>
<evidence type="ECO:0000313" key="4">
    <source>
        <dbReference type="Proteomes" id="UP000095492"/>
    </source>
</evidence>
<dbReference type="InterPro" id="IPR004038">
    <property type="entry name" value="Ribosomal_eL8/eL30/eS12/Gad45"/>
</dbReference>
<dbReference type="GO" id="GO:0005840">
    <property type="term" value="C:ribosome"/>
    <property type="evidence" value="ECO:0007669"/>
    <property type="project" value="UniProtKB-KW"/>
</dbReference>
<dbReference type="EMBL" id="CYYA01000002">
    <property type="protein sequence ID" value="CUM76028.1"/>
    <property type="molecule type" value="Genomic_DNA"/>
</dbReference>
<dbReference type="EMBL" id="WKRA01000007">
    <property type="protein sequence ID" value="MSD15606.1"/>
    <property type="molecule type" value="Genomic_DNA"/>
</dbReference>
<dbReference type="Proteomes" id="UP000095492">
    <property type="component" value="Unassembled WGS sequence"/>
</dbReference>
<evidence type="ECO:0000313" key="2">
    <source>
        <dbReference type="EMBL" id="CUM76028.1"/>
    </source>
</evidence>
<keyword evidence="2" id="KW-0689">Ribosomal protein</keyword>
<protein>
    <submittedName>
        <fullName evidence="3">50S ribosomal protein L7ae</fullName>
    </submittedName>
    <submittedName>
        <fullName evidence="2">Ribosomal protein L30E</fullName>
    </submittedName>
</protein>
<dbReference type="RefSeq" id="WP_021739996.1">
    <property type="nucleotide sequence ID" value="NZ_CABKSU010000091.1"/>
</dbReference>
<sequence length="106" mass="11492">MQNNRILSSLGLAQKAGCIASGEYAVEKAVKGGLASLVIVAEDASDNTKKKMKNMTAFYETPLYVYGSKDDLGHCIGKEYRSMVAVLQPGFAKSVMKQLDNRPTTE</sequence>
<dbReference type="SUPFAM" id="SSF55315">
    <property type="entry name" value="L30e-like"/>
    <property type="match status" value="1"/>
</dbReference>
<dbReference type="Gene3D" id="3.30.1330.30">
    <property type="match status" value="1"/>
</dbReference>
<dbReference type="InterPro" id="IPR029064">
    <property type="entry name" value="Ribosomal_eL30-like_sf"/>
</dbReference>
<feature type="domain" description="Ribosomal protein eL8/eL30/eS12/Gadd45" evidence="1">
    <location>
        <begin position="6"/>
        <end position="94"/>
    </location>
</feature>
<dbReference type="GeneID" id="42787364"/>
<name>A0A173RFD9_EUBRA</name>
<reference evidence="2 4" key="1">
    <citation type="submission" date="2015-09" db="EMBL/GenBank/DDBJ databases">
        <authorList>
            <consortium name="Pathogen Informatics"/>
        </authorList>
    </citation>
    <scope>NUCLEOTIDE SEQUENCE [LARGE SCALE GENOMIC DNA]</scope>
    <source>
        <strain evidence="2 4">2789STDY5608891</strain>
    </source>
</reference>
<keyword evidence="2" id="KW-0687">Ribonucleoprotein</keyword>
<dbReference type="STRING" id="39490.ERS852448_00348"/>
<gene>
    <name evidence="2" type="ORF">ERS852448_00348</name>
    <name evidence="3" type="ORF">GKE72_05880</name>
</gene>